<keyword evidence="2" id="KW-0812">Transmembrane</keyword>
<comment type="caution">
    <text evidence="3">The sequence shown here is derived from an EMBL/GenBank/DDBJ whole genome shotgun (WGS) entry which is preliminary data.</text>
</comment>
<dbReference type="InterPro" id="IPR011989">
    <property type="entry name" value="ARM-like"/>
</dbReference>
<gene>
    <name evidence="3" type="ORF">GCM10011386_17440</name>
</gene>
<evidence type="ECO:0000256" key="2">
    <source>
        <dbReference type="SAM" id="Phobius"/>
    </source>
</evidence>
<evidence type="ECO:0000313" key="4">
    <source>
        <dbReference type="Proteomes" id="UP000597338"/>
    </source>
</evidence>
<organism evidence="3 4">
    <name type="scientific">Parapedobacter defluvii</name>
    <dbReference type="NCBI Taxonomy" id="2045106"/>
    <lineage>
        <taxon>Bacteria</taxon>
        <taxon>Pseudomonadati</taxon>
        <taxon>Bacteroidota</taxon>
        <taxon>Sphingobacteriia</taxon>
        <taxon>Sphingobacteriales</taxon>
        <taxon>Sphingobacteriaceae</taxon>
        <taxon>Parapedobacter</taxon>
    </lineage>
</organism>
<reference evidence="4" key="1">
    <citation type="journal article" date="2019" name="Int. J. Syst. Evol. Microbiol.">
        <title>The Global Catalogue of Microorganisms (GCM) 10K type strain sequencing project: providing services to taxonomists for standard genome sequencing and annotation.</title>
        <authorList>
            <consortium name="The Broad Institute Genomics Platform"/>
            <consortium name="The Broad Institute Genome Sequencing Center for Infectious Disease"/>
            <person name="Wu L."/>
            <person name="Ma J."/>
        </authorList>
    </citation>
    <scope>NUCLEOTIDE SEQUENCE [LARGE SCALE GENOMIC DNA]</scope>
    <source>
        <strain evidence="4">CGMCC 1.15342</strain>
    </source>
</reference>
<dbReference type="InterPro" id="IPR016024">
    <property type="entry name" value="ARM-type_fold"/>
</dbReference>
<feature type="region of interest" description="Disordered" evidence="1">
    <location>
        <begin position="93"/>
        <end position="128"/>
    </location>
</feature>
<dbReference type="EMBL" id="BMIK01000004">
    <property type="protein sequence ID" value="GGC25921.1"/>
    <property type="molecule type" value="Genomic_DNA"/>
</dbReference>
<evidence type="ECO:0008006" key="5">
    <source>
        <dbReference type="Google" id="ProtNLM"/>
    </source>
</evidence>
<dbReference type="Pfam" id="PF13646">
    <property type="entry name" value="HEAT_2"/>
    <property type="match status" value="1"/>
</dbReference>
<name>A0ABQ1LRG7_9SPHI</name>
<keyword evidence="2" id="KW-1133">Transmembrane helix</keyword>
<dbReference type="SUPFAM" id="SSF48371">
    <property type="entry name" value="ARM repeat"/>
    <property type="match status" value="1"/>
</dbReference>
<evidence type="ECO:0000256" key="1">
    <source>
        <dbReference type="SAM" id="MobiDB-lite"/>
    </source>
</evidence>
<sequence length="273" mass="30520">MKDDLEDFVNKHRDEFDHLDPSADVLQRLHAQLQADRDRINKNKTVFQRLPYIPWLAAASLLVAVLSAYWLFNINRPTTDQPLAATKLLTDEHQPTGHAPANTSTNPIETEEAPPLSPPSQQAAAKLSKNLHSRTNAVLTAPQTPSFATRLRDSSSASTRLAAILEIEQNQQLDHRSLTLLAQTMNRDGNTNVRLAALDVLGQHLDQPDIVDIFQKSLVEQDDPLVQLGIIKIVSQLDDGEIDRTLFSLAEDPYTFRAVRDEAYAVLLKKNKL</sequence>
<feature type="transmembrane region" description="Helical" evidence="2">
    <location>
        <begin position="52"/>
        <end position="72"/>
    </location>
</feature>
<proteinExistence type="predicted"/>
<dbReference type="Proteomes" id="UP000597338">
    <property type="component" value="Unassembled WGS sequence"/>
</dbReference>
<keyword evidence="4" id="KW-1185">Reference proteome</keyword>
<evidence type="ECO:0000313" key="3">
    <source>
        <dbReference type="EMBL" id="GGC25921.1"/>
    </source>
</evidence>
<accession>A0ABQ1LRG7</accession>
<dbReference type="RefSeq" id="WP_188749655.1">
    <property type="nucleotide sequence ID" value="NZ_BMIK01000004.1"/>
</dbReference>
<dbReference type="Gene3D" id="1.25.10.10">
    <property type="entry name" value="Leucine-rich Repeat Variant"/>
    <property type="match status" value="1"/>
</dbReference>
<protein>
    <recommendedName>
        <fullName evidence="5">HEAT repeat domain-containing protein</fullName>
    </recommendedName>
</protein>
<keyword evidence="2" id="KW-0472">Membrane</keyword>